<keyword evidence="7" id="KW-0804">Transcription</keyword>
<feature type="domain" description="BHLH" evidence="10">
    <location>
        <begin position="496"/>
        <end position="547"/>
    </location>
</feature>
<dbReference type="CDD" id="cd18908">
    <property type="entry name" value="bHLH_SOHLH1_2"/>
    <property type="match status" value="1"/>
</dbReference>
<dbReference type="PANTHER" id="PTHR15402:SF4">
    <property type="entry name" value="SPERMATOGENESIS- AND OOGENESIS-SPECIFIC BASIC HELIX-LOOP-HELIX-CONTAINING PROTEIN 1"/>
    <property type="match status" value="1"/>
</dbReference>
<keyword evidence="11" id="KW-1185">Reference proteome</keyword>
<evidence type="ECO:0000256" key="2">
    <source>
        <dbReference type="ARBA" id="ARBA00022473"/>
    </source>
</evidence>
<feature type="region of interest" description="Disordered" evidence="9">
    <location>
        <begin position="661"/>
        <end position="690"/>
    </location>
</feature>
<evidence type="ECO:0000256" key="3">
    <source>
        <dbReference type="ARBA" id="ARBA00022782"/>
    </source>
</evidence>
<dbReference type="Pfam" id="PF00010">
    <property type="entry name" value="HLH"/>
    <property type="match status" value="1"/>
</dbReference>
<dbReference type="OrthoDB" id="5966556at2759"/>
<feature type="region of interest" description="Disordered" evidence="9">
    <location>
        <begin position="403"/>
        <end position="510"/>
    </location>
</feature>
<dbReference type="InterPro" id="IPR011598">
    <property type="entry name" value="bHLH_dom"/>
</dbReference>
<dbReference type="PANTHER" id="PTHR15402">
    <property type="entry name" value="TRANSCRIPTION FACTOR-LIKE 5 PROTEIN"/>
    <property type="match status" value="1"/>
</dbReference>
<dbReference type="GO" id="GO:0007283">
    <property type="term" value="P:spermatogenesis"/>
    <property type="evidence" value="ECO:0007669"/>
    <property type="project" value="UniProtKB-KW"/>
</dbReference>
<dbReference type="GeneID" id="105995592"/>
<keyword evidence="8" id="KW-0539">Nucleus</keyword>
<dbReference type="GO" id="GO:0000981">
    <property type="term" value="F:DNA-binding transcription factor activity, RNA polymerase II-specific"/>
    <property type="evidence" value="ECO:0007669"/>
    <property type="project" value="TreeGrafter"/>
</dbReference>
<dbReference type="InterPro" id="IPR036638">
    <property type="entry name" value="HLH_DNA-bd_sf"/>
</dbReference>
<feature type="compositionally biased region" description="Polar residues" evidence="9">
    <location>
        <begin position="487"/>
        <end position="496"/>
    </location>
</feature>
<gene>
    <name evidence="12" type="primary">Sohlh1</name>
</gene>
<dbReference type="InParanoid" id="A0A1S3G983"/>
<evidence type="ECO:0000256" key="9">
    <source>
        <dbReference type="SAM" id="MobiDB-lite"/>
    </source>
</evidence>
<comment type="subcellular location">
    <subcellularLocation>
        <location evidence="1">Nucleus</location>
    </subcellularLocation>
</comment>
<dbReference type="GO" id="GO:0000978">
    <property type="term" value="F:RNA polymerase II cis-regulatory region sequence-specific DNA binding"/>
    <property type="evidence" value="ECO:0007669"/>
    <property type="project" value="TreeGrafter"/>
</dbReference>
<evidence type="ECO:0000256" key="1">
    <source>
        <dbReference type="ARBA" id="ARBA00004123"/>
    </source>
</evidence>
<dbReference type="CTD" id="402381"/>
<keyword evidence="4" id="KW-0744">Spermatogenesis</keyword>
<evidence type="ECO:0000313" key="11">
    <source>
        <dbReference type="Proteomes" id="UP000081671"/>
    </source>
</evidence>
<evidence type="ECO:0000256" key="5">
    <source>
        <dbReference type="ARBA" id="ARBA00023015"/>
    </source>
</evidence>
<evidence type="ECO:0000256" key="7">
    <source>
        <dbReference type="ARBA" id="ARBA00023163"/>
    </source>
</evidence>
<proteinExistence type="predicted"/>
<keyword evidence="2" id="KW-0217">Developmental protein</keyword>
<dbReference type="Proteomes" id="UP000081671">
    <property type="component" value="Unplaced"/>
</dbReference>
<dbReference type="PROSITE" id="PS50888">
    <property type="entry name" value="BHLH"/>
    <property type="match status" value="1"/>
</dbReference>
<evidence type="ECO:0000313" key="12">
    <source>
        <dbReference type="RefSeq" id="XP_012884814.1"/>
    </source>
</evidence>
<feature type="compositionally biased region" description="Basic and acidic residues" evidence="9">
    <location>
        <begin position="595"/>
        <end position="610"/>
    </location>
</feature>
<evidence type="ECO:0000259" key="10">
    <source>
        <dbReference type="PROSITE" id="PS50888"/>
    </source>
</evidence>
<evidence type="ECO:0000256" key="4">
    <source>
        <dbReference type="ARBA" id="ARBA00022871"/>
    </source>
</evidence>
<dbReference type="GO" id="GO:0030154">
    <property type="term" value="P:cell differentiation"/>
    <property type="evidence" value="ECO:0007669"/>
    <property type="project" value="UniProtKB-KW"/>
</dbReference>
<dbReference type="SUPFAM" id="SSF47459">
    <property type="entry name" value="HLH, helix-loop-helix DNA-binding domain"/>
    <property type="match status" value="1"/>
</dbReference>
<sequence length="804" mass="85321">MASVPECWGFYDCCGAQQAEVQNWMEWVKVEEVGPKRQDPGCQLLLWTSAPAGESRGGRPLRRSTVEPAQADREHDAFVFQWRSPGCCTHTLRAPGQGGTKTVSERDSRLSSLVLAAGPAPTRAPPSLDQIHFLGHLQPMKQEDVVLVREGTLLRPHPPTLPHLPPPAPQQPPASILCPHCPLKPSLLTGALLPAVSNTPHPTPSPGPGRLHRSSLLLVSHVKALAMRDGRVSYGEPGATWGPTRVQGRGSVAGVAFPTPTVPLDSGQEASHARRRILGPLGDGLLLLVPTASSPRSLGRWDGDLGALFTSKHRLWCLQSGLLGPSPPTETPPSSPRGLRSLDSTCGCWGIPLTCLEPSNTAQFFQHFPGLYAEGFPTLPMAPVPVAFAWTIGQEAAICKGHLPTSSSSKPGEAGLGETPGQGLTREGLSEPPEGAGSRAGSHGLRGMLGPPGEAGLAAWPGCPRGSDSSGFDALAGFEDPAPGSGLDQSPPSSEDSLPRNVASERSRRKRIATSCERLRALLPQFSDRREDMASVLEMAVQFLQLAHTLVPGWEQLTVPTPTKESWHAWQEEVLHLTLASQVPDSKRNRRGRAVKREPRRAPRNVEKTEATAALPERPQGADVPATLPERPPSLPEPHSPDSELLPWPVHSWPLASPGIGEEDFLGLPPLARDTESPSGPAEEAGEGSALVADARSLPGSGLEDGQAFLMTASAGWWQGSEHLKRHGGVTSCCGVQGPLQGDGGASPARGSPVDQAELGILGDPEPGSPELPDGSLELWSSDLGSWESELRDEADAIFPDFFT</sequence>
<dbReference type="KEGG" id="dord:105995592"/>
<dbReference type="AlphaFoldDB" id="A0A1S3G983"/>
<keyword evidence="6" id="KW-0238">DNA-binding</keyword>
<dbReference type="GO" id="GO:0005634">
    <property type="term" value="C:nucleus"/>
    <property type="evidence" value="ECO:0007669"/>
    <property type="project" value="UniProtKB-SubCell"/>
</dbReference>
<keyword evidence="5" id="KW-0805">Transcription regulation</keyword>
<evidence type="ECO:0000256" key="8">
    <source>
        <dbReference type="ARBA" id="ARBA00023242"/>
    </source>
</evidence>
<dbReference type="RefSeq" id="XP_012884814.1">
    <property type="nucleotide sequence ID" value="XM_013029360.1"/>
</dbReference>
<feature type="region of interest" description="Disordered" evidence="9">
    <location>
        <begin position="739"/>
        <end position="780"/>
    </location>
</feature>
<dbReference type="InterPro" id="IPR039583">
    <property type="entry name" value="TCFL5/SOLH1/2"/>
</dbReference>
<feature type="region of interest" description="Disordered" evidence="9">
    <location>
        <begin position="581"/>
        <end position="643"/>
    </location>
</feature>
<organism evidence="11 12">
    <name type="scientific">Dipodomys ordii</name>
    <name type="common">Ord's kangaroo rat</name>
    <dbReference type="NCBI Taxonomy" id="10020"/>
    <lineage>
        <taxon>Eukaryota</taxon>
        <taxon>Metazoa</taxon>
        <taxon>Chordata</taxon>
        <taxon>Craniata</taxon>
        <taxon>Vertebrata</taxon>
        <taxon>Euteleostomi</taxon>
        <taxon>Mammalia</taxon>
        <taxon>Eutheria</taxon>
        <taxon>Euarchontoglires</taxon>
        <taxon>Glires</taxon>
        <taxon>Rodentia</taxon>
        <taxon>Castorimorpha</taxon>
        <taxon>Heteromyidae</taxon>
        <taxon>Dipodomyinae</taxon>
        <taxon>Dipodomys</taxon>
    </lineage>
</organism>
<reference evidence="12" key="1">
    <citation type="submission" date="2025-08" db="UniProtKB">
        <authorList>
            <consortium name="RefSeq"/>
        </authorList>
    </citation>
    <scope>IDENTIFICATION</scope>
    <source>
        <tissue evidence="12">Kidney</tissue>
    </source>
</reference>
<dbReference type="GO" id="GO:0046983">
    <property type="term" value="F:protein dimerization activity"/>
    <property type="evidence" value="ECO:0007669"/>
    <property type="project" value="InterPro"/>
</dbReference>
<accession>A0A1S3G983</accession>
<dbReference type="SMART" id="SM00353">
    <property type="entry name" value="HLH"/>
    <property type="match status" value="1"/>
</dbReference>
<dbReference type="Gene3D" id="4.10.280.10">
    <property type="entry name" value="Helix-loop-helix DNA-binding domain"/>
    <property type="match status" value="1"/>
</dbReference>
<evidence type="ECO:0000256" key="6">
    <source>
        <dbReference type="ARBA" id="ARBA00023125"/>
    </source>
</evidence>
<keyword evidence="3" id="KW-0221">Differentiation</keyword>
<protein>
    <submittedName>
        <fullName evidence="12">Spermatogenesis- and oogenesis-specific basic helix-loop-helix-containing protein 1</fullName>
    </submittedName>
</protein>
<name>A0A1S3G983_DIPOR</name>